<dbReference type="PANTHER" id="PTHR46033">
    <property type="entry name" value="PROTEIN MAIN-LIKE 2"/>
    <property type="match status" value="1"/>
</dbReference>
<feature type="region of interest" description="Disordered" evidence="1">
    <location>
        <begin position="1"/>
        <end position="72"/>
    </location>
</feature>
<evidence type="ECO:0008006" key="3">
    <source>
        <dbReference type="Google" id="ProtNLM"/>
    </source>
</evidence>
<feature type="compositionally biased region" description="Basic and acidic residues" evidence="1">
    <location>
        <begin position="21"/>
        <end position="41"/>
    </location>
</feature>
<proteinExistence type="predicted"/>
<sequence>MKNQARSFFKKSKEVTGQSKQNREAKATKNREVYGRAEVSHRLPKARSPCVDPLTLKSNESSSWRGRRGESPLERPLCDPWYLPHGAFPSRIDLVSVSSSQDLLCGSEQIVAASAWVPPAFTVMELKIRRKELLVVPIDFMFLCGPSISRNAWVDKELQDNDFASNLRRAKIYHAVLLSRGSDMYYDILGLGQLVRRWNPTTHTFFLSWGEITVSLIDVERILLLPSLGEADPIAIWLPLKKPNGRTLCTRASVVEKRQYALNELPSHSIKPYLFELEIKLAQGISYPLGALCLGNLYTHIDMLHEDEVEGSLYYHHSPPAYSPISHSSPPTLISNSSPPWRRFRTAAPPRHRSQTEPTQETKWEDTLYKGFGGREATVGGHHAQPTQWIKHFYDCPNHWVRRLAFLTYWLNRYAFNELHSHLIKPYLFELAIKLAQGISYPLGVLCLGNLYTHLDMLHEDEVEGSPYYPLNTDLEQQPPLAPISNSNSFSALISNRTHSRNQMGGHFVQRLRWSGSDGRGSSCSAYTMDKTLLRLSQPLGSAFSVQRSLLTSSVGALCLGNLYTHLDMLHEDEVEGFPYYVIETSVHLPLLQVFLWEHSRKFAGKARSAKDIRDRILDSQGDGLGFLSRAFNYWSSSITGVTVPSSSRIGSLTQGMCLYWNRLVDTFEEYVKSGNDKVSIPAAPLKSSEIVIAELVSPSKKDVSPTKGKDVEFVKSSKGKDVVSIKSSKEKNVAFVKSLRQSEATRKMKTCTGKISTSSPKISKKIRMSVPVDLRGAKPVVLGLQAASTTLDAAVCEATPSSLPVVIEVPHSPHSSDDGVDIPDFMEKDDSNHSDDVIGQHNVSPLASSPGVAPLVIIGSFPISGEQLQGDIAPVTSPKVWVAGSGGSHFWYKKVQPTSYWS</sequence>
<dbReference type="PANTHER" id="PTHR46033:SF29">
    <property type="entry name" value="OS09G0391400 PROTEIN"/>
    <property type="match status" value="1"/>
</dbReference>
<evidence type="ECO:0000256" key="1">
    <source>
        <dbReference type="SAM" id="MobiDB-lite"/>
    </source>
</evidence>
<dbReference type="EMBL" id="OIVN01005557">
    <property type="protein sequence ID" value="SPD23076.1"/>
    <property type="molecule type" value="Genomic_DNA"/>
</dbReference>
<dbReference type="InterPro" id="IPR044824">
    <property type="entry name" value="MAIN-like"/>
</dbReference>
<protein>
    <recommendedName>
        <fullName evidence="3">Aminotransferase-like plant mobile domain-containing protein</fullName>
    </recommendedName>
</protein>
<reference evidence="2" key="1">
    <citation type="submission" date="2018-02" db="EMBL/GenBank/DDBJ databases">
        <authorList>
            <person name="Cohen D.B."/>
            <person name="Kent A.D."/>
        </authorList>
    </citation>
    <scope>NUCLEOTIDE SEQUENCE</scope>
</reference>
<organism evidence="2">
    <name type="scientific">Fagus sylvatica</name>
    <name type="common">Beechnut</name>
    <dbReference type="NCBI Taxonomy" id="28930"/>
    <lineage>
        <taxon>Eukaryota</taxon>
        <taxon>Viridiplantae</taxon>
        <taxon>Streptophyta</taxon>
        <taxon>Embryophyta</taxon>
        <taxon>Tracheophyta</taxon>
        <taxon>Spermatophyta</taxon>
        <taxon>Magnoliopsida</taxon>
        <taxon>eudicotyledons</taxon>
        <taxon>Gunneridae</taxon>
        <taxon>Pentapetalae</taxon>
        <taxon>rosids</taxon>
        <taxon>fabids</taxon>
        <taxon>Fagales</taxon>
        <taxon>Fagaceae</taxon>
        <taxon>Fagus</taxon>
    </lineage>
</organism>
<name>A0A2N9IAW9_FAGSY</name>
<evidence type="ECO:0000313" key="2">
    <source>
        <dbReference type="EMBL" id="SPD23076.1"/>
    </source>
</evidence>
<dbReference type="AlphaFoldDB" id="A0A2N9IAW9"/>
<gene>
    <name evidence="2" type="ORF">FSB_LOCUS50958</name>
</gene>
<accession>A0A2N9IAW9</accession>
<dbReference type="GO" id="GO:0010073">
    <property type="term" value="P:meristem maintenance"/>
    <property type="evidence" value="ECO:0007669"/>
    <property type="project" value="InterPro"/>
</dbReference>